<proteinExistence type="predicted"/>
<comment type="caution">
    <text evidence="7">The sequence shown here is derived from an EMBL/GenBank/DDBJ whole genome shotgun (WGS) entry which is preliminary data.</text>
</comment>
<evidence type="ECO:0000313" key="7">
    <source>
        <dbReference type="EMBL" id="OWF36679.1"/>
    </source>
</evidence>
<feature type="transmembrane region" description="Helical" evidence="5">
    <location>
        <begin position="131"/>
        <end position="149"/>
    </location>
</feature>
<evidence type="ECO:0000256" key="5">
    <source>
        <dbReference type="SAM" id="Phobius"/>
    </source>
</evidence>
<keyword evidence="8" id="KW-1185">Reference proteome</keyword>
<dbReference type="PANTHER" id="PTHR46641:SF25">
    <property type="entry name" value="CNMAMIDE RECEPTOR-RELATED"/>
    <property type="match status" value="1"/>
</dbReference>
<evidence type="ECO:0000256" key="2">
    <source>
        <dbReference type="ARBA" id="ARBA00022692"/>
    </source>
</evidence>
<feature type="transmembrane region" description="Helical" evidence="5">
    <location>
        <begin position="90"/>
        <end position="110"/>
    </location>
</feature>
<reference evidence="7 8" key="1">
    <citation type="journal article" date="2017" name="Nat. Ecol. Evol.">
        <title>Scallop genome provides insights into evolution of bilaterian karyotype and development.</title>
        <authorList>
            <person name="Wang S."/>
            <person name="Zhang J."/>
            <person name="Jiao W."/>
            <person name="Li J."/>
            <person name="Xun X."/>
            <person name="Sun Y."/>
            <person name="Guo X."/>
            <person name="Huan P."/>
            <person name="Dong B."/>
            <person name="Zhang L."/>
            <person name="Hu X."/>
            <person name="Sun X."/>
            <person name="Wang J."/>
            <person name="Zhao C."/>
            <person name="Wang Y."/>
            <person name="Wang D."/>
            <person name="Huang X."/>
            <person name="Wang R."/>
            <person name="Lv J."/>
            <person name="Li Y."/>
            <person name="Zhang Z."/>
            <person name="Liu B."/>
            <person name="Lu W."/>
            <person name="Hui Y."/>
            <person name="Liang J."/>
            <person name="Zhou Z."/>
            <person name="Hou R."/>
            <person name="Li X."/>
            <person name="Liu Y."/>
            <person name="Li H."/>
            <person name="Ning X."/>
            <person name="Lin Y."/>
            <person name="Zhao L."/>
            <person name="Xing Q."/>
            <person name="Dou J."/>
            <person name="Li Y."/>
            <person name="Mao J."/>
            <person name="Guo H."/>
            <person name="Dou H."/>
            <person name="Li T."/>
            <person name="Mu C."/>
            <person name="Jiang W."/>
            <person name="Fu Q."/>
            <person name="Fu X."/>
            <person name="Miao Y."/>
            <person name="Liu J."/>
            <person name="Yu Q."/>
            <person name="Li R."/>
            <person name="Liao H."/>
            <person name="Li X."/>
            <person name="Kong Y."/>
            <person name="Jiang Z."/>
            <person name="Chourrout D."/>
            <person name="Li R."/>
            <person name="Bao Z."/>
        </authorList>
    </citation>
    <scope>NUCLEOTIDE SEQUENCE [LARGE SCALE GENOMIC DNA]</scope>
    <source>
        <strain evidence="7 8">PY_sf001</strain>
    </source>
</reference>
<dbReference type="OrthoDB" id="9990906at2759"/>
<dbReference type="InterPro" id="IPR017452">
    <property type="entry name" value="GPCR_Rhodpsn_7TM"/>
</dbReference>
<sequence>MSMSEVSIEDIERLYTFQKWAVPVVVAFGLPLNMLSFYLFWRTKLRKASSSRYMAAIAMADSGYLFSKMLTHLPVFDVPVYHIHGSCQIIMYINHVSTFLAIWFLAALVIEKSIGLYWPRKKSNFCTVFRAKCVIAALTVMSIVCYHYITWTIGPSADKLYCSPWPDNNLLQPFEKLARMDAFLVAVIPHATIFVLSCLISIKACIYYSRSKSPEQEQFVRRQRTCLPQEKEFRTTPSLLCVAFTTVLLDVPNCIIRVFFIMHPIYNPVASFLQFVTYSIKTELYFISSSQYRLEVWRLIARIARFCKIIEPQNDTQTVSQQTDNGGEIIVEGKV</sequence>
<dbReference type="PANTHER" id="PTHR46641">
    <property type="entry name" value="FMRFAMIDE RECEPTOR-RELATED"/>
    <property type="match status" value="1"/>
</dbReference>
<feature type="domain" description="G-protein coupled receptors family 1 profile" evidence="6">
    <location>
        <begin position="32"/>
        <end position="259"/>
    </location>
</feature>
<dbReference type="Proteomes" id="UP000242188">
    <property type="component" value="Unassembled WGS sequence"/>
</dbReference>
<evidence type="ECO:0000256" key="1">
    <source>
        <dbReference type="ARBA" id="ARBA00004370"/>
    </source>
</evidence>
<protein>
    <recommendedName>
        <fullName evidence="6">G-protein coupled receptors family 1 profile domain-containing protein</fullName>
    </recommendedName>
</protein>
<accession>A0A210PJM2</accession>
<dbReference type="PROSITE" id="PS50262">
    <property type="entry name" value="G_PROTEIN_RECEP_F1_2"/>
    <property type="match status" value="1"/>
</dbReference>
<dbReference type="EMBL" id="NEDP02076501">
    <property type="protein sequence ID" value="OWF36679.1"/>
    <property type="molecule type" value="Genomic_DNA"/>
</dbReference>
<feature type="transmembrane region" description="Helical" evidence="5">
    <location>
        <begin position="53"/>
        <end position="70"/>
    </location>
</feature>
<organism evidence="7 8">
    <name type="scientific">Mizuhopecten yessoensis</name>
    <name type="common">Japanese scallop</name>
    <name type="synonym">Patinopecten yessoensis</name>
    <dbReference type="NCBI Taxonomy" id="6573"/>
    <lineage>
        <taxon>Eukaryota</taxon>
        <taxon>Metazoa</taxon>
        <taxon>Spiralia</taxon>
        <taxon>Lophotrochozoa</taxon>
        <taxon>Mollusca</taxon>
        <taxon>Bivalvia</taxon>
        <taxon>Autobranchia</taxon>
        <taxon>Pteriomorphia</taxon>
        <taxon>Pectinida</taxon>
        <taxon>Pectinoidea</taxon>
        <taxon>Pectinidae</taxon>
        <taxon>Mizuhopecten</taxon>
    </lineage>
</organism>
<dbReference type="Gene3D" id="1.20.1070.10">
    <property type="entry name" value="Rhodopsin 7-helix transmembrane proteins"/>
    <property type="match status" value="1"/>
</dbReference>
<dbReference type="InterPro" id="IPR052954">
    <property type="entry name" value="GPCR-Ligand_Int"/>
</dbReference>
<dbReference type="AlphaFoldDB" id="A0A210PJM2"/>
<keyword evidence="4 5" id="KW-0472">Membrane</keyword>
<evidence type="ECO:0000256" key="3">
    <source>
        <dbReference type="ARBA" id="ARBA00022989"/>
    </source>
</evidence>
<feature type="transmembrane region" description="Helical" evidence="5">
    <location>
        <begin position="182"/>
        <end position="202"/>
    </location>
</feature>
<keyword evidence="3 5" id="KW-1133">Transmembrane helix</keyword>
<evidence type="ECO:0000259" key="6">
    <source>
        <dbReference type="PROSITE" id="PS50262"/>
    </source>
</evidence>
<dbReference type="SUPFAM" id="SSF81321">
    <property type="entry name" value="Family A G protein-coupled receptor-like"/>
    <property type="match status" value="1"/>
</dbReference>
<evidence type="ECO:0000256" key="4">
    <source>
        <dbReference type="ARBA" id="ARBA00023136"/>
    </source>
</evidence>
<dbReference type="GO" id="GO:0016020">
    <property type="term" value="C:membrane"/>
    <property type="evidence" value="ECO:0007669"/>
    <property type="project" value="UniProtKB-SubCell"/>
</dbReference>
<comment type="subcellular location">
    <subcellularLocation>
        <location evidence="1">Membrane</location>
    </subcellularLocation>
</comment>
<evidence type="ECO:0000313" key="8">
    <source>
        <dbReference type="Proteomes" id="UP000242188"/>
    </source>
</evidence>
<gene>
    <name evidence="7" type="ORF">KP79_PYT03008</name>
</gene>
<keyword evidence="2 5" id="KW-0812">Transmembrane</keyword>
<name>A0A210PJM2_MIZYE</name>
<feature type="transmembrane region" description="Helical" evidence="5">
    <location>
        <begin position="20"/>
        <end position="41"/>
    </location>
</feature>